<dbReference type="RefSeq" id="XP_034107316.1">
    <property type="nucleotide sequence ID" value="XM_034251425.2"/>
</dbReference>
<dbReference type="PANTHER" id="PTHR12062">
    <property type="entry name" value="N-ACETYLGLUCOSAMINYLTRANSFERASE VI"/>
    <property type="match status" value="1"/>
</dbReference>
<dbReference type="GO" id="GO:0008375">
    <property type="term" value="F:acetylglucosaminyltransferase activity"/>
    <property type="evidence" value="ECO:0007669"/>
    <property type="project" value="TreeGrafter"/>
</dbReference>
<dbReference type="AlphaFoldDB" id="A0A6P8WUE8"/>
<dbReference type="InterPro" id="IPR006759">
    <property type="entry name" value="Glyco_transf_54"/>
</dbReference>
<dbReference type="CTD" id="11282"/>
<sequence>MKIINFRSDICFAIIVCVCVLLTIFFLILHGNQSQRINVATKKHASVRHKHISLKSGNRTHIQRLLLRPRNGQSIKKTSWQNILNNKPLRLGWTYSRRRRSVFCVLGVPTVHRAGENYLLDTLYLLIENMNAYHRDNSLIVVYIGETNASIVHQIWQDINETFGDALDVGLIDVITPPAEYYPEFDKLYQTLHDEPSRVRWRTKQTLDYMYLMTYARSRGVYYLQLEDDIVPTDGYMEYINKLSALHTNFRLAHHRRWIVMSFCDLGFIGKLFRTEELQRFQSYVQLFYNDQPIDWLLQSYVKLKCCRWDGFEMPDCHREYSQYFIRADQSQFQHNGLKSSLLDKEQQLQDKRFDKDSGRLRMQHLRQPFNLIASHKRTMLREKLELKEGETFLWGYMPHDFSIARYLRQHQFDARQFKIRNNDNFAELFVNVTNEVPTFTKNSSKSKQCGFIMSLTAGGRFEPPTLMYFYMKDNDTTGGELSWFRRFFWSK</sequence>
<proteinExistence type="predicted"/>
<accession>A0A6P8WUE8</accession>
<feature type="transmembrane region" description="Helical" evidence="1">
    <location>
        <begin position="12"/>
        <end position="29"/>
    </location>
</feature>
<keyword evidence="1" id="KW-0812">Transmembrane</keyword>
<evidence type="ECO:0000313" key="3">
    <source>
        <dbReference type="Proteomes" id="UP000515160"/>
    </source>
</evidence>
<dbReference type="PANTHER" id="PTHR12062:SF0">
    <property type="entry name" value="ALPHA-1,3-MANNOSYL-GLYCOPROTEIN 4-BETA-N-ACETYLGLUCOSAMINYLTRANSFERASE B"/>
    <property type="match status" value="1"/>
</dbReference>
<evidence type="ECO:0000256" key="1">
    <source>
        <dbReference type="SAM" id="Phobius"/>
    </source>
</evidence>
<keyword evidence="1" id="KW-1133">Transmembrane helix</keyword>
<keyword evidence="3" id="KW-1185">Reference proteome</keyword>
<gene>
    <name evidence="4" type="primary">LOC117570008</name>
</gene>
<dbReference type="Proteomes" id="UP000515160">
    <property type="component" value="Chromosome 3"/>
</dbReference>
<dbReference type="GO" id="GO:0006487">
    <property type="term" value="P:protein N-linked glycosylation"/>
    <property type="evidence" value="ECO:0007669"/>
    <property type="project" value="TreeGrafter"/>
</dbReference>
<dbReference type="OrthoDB" id="2016523at2759"/>
<dbReference type="Pfam" id="PF04666">
    <property type="entry name" value="MGAT4_cons"/>
    <property type="match status" value="1"/>
</dbReference>
<reference evidence="4" key="1">
    <citation type="submission" date="2025-08" db="UniProtKB">
        <authorList>
            <consortium name="RefSeq"/>
        </authorList>
    </citation>
    <scope>IDENTIFICATION</scope>
    <source>
        <strain evidence="4">15112-1751.03</strain>
        <tissue evidence="4">Whole Adult</tissue>
    </source>
</reference>
<keyword evidence="1" id="KW-0472">Membrane</keyword>
<organism evidence="3 4">
    <name type="scientific">Drosophila albomicans</name>
    <name type="common">Fruit fly</name>
    <dbReference type="NCBI Taxonomy" id="7291"/>
    <lineage>
        <taxon>Eukaryota</taxon>
        <taxon>Metazoa</taxon>
        <taxon>Ecdysozoa</taxon>
        <taxon>Arthropoda</taxon>
        <taxon>Hexapoda</taxon>
        <taxon>Insecta</taxon>
        <taxon>Pterygota</taxon>
        <taxon>Neoptera</taxon>
        <taxon>Endopterygota</taxon>
        <taxon>Diptera</taxon>
        <taxon>Brachycera</taxon>
        <taxon>Muscomorpha</taxon>
        <taxon>Ephydroidea</taxon>
        <taxon>Drosophilidae</taxon>
        <taxon>Drosophila</taxon>
    </lineage>
</organism>
<feature type="domain" description="MGAT4 conserved region" evidence="2">
    <location>
        <begin position="99"/>
        <end position="354"/>
    </location>
</feature>
<evidence type="ECO:0000259" key="2">
    <source>
        <dbReference type="Pfam" id="PF04666"/>
    </source>
</evidence>
<evidence type="ECO:0000313" key="4">
    <source>
        <dbReference type="RefSeq" id="XP_034107316.1"/>
    </source>
</evidence>
<dbReference type="GeneID" id="117570008"/>
<dbReference type="InterPro" id="IPR057279">
    <property type="entry name" value="MGAT4"/>
</dbReference>
<name>A0A6P8WUE8_DROAB</name>
<protein>
    <submittedName>
        <fullName evidence="4">Alpha-1,3-mannosyl-glycoprotein 4-beta-N-acetylglucosaminyltransferase A</fullName>
    </submittedName>
</protein>